<dbReference type="PANTHER" id="PTHR36848:SF2">
    <property type="entry name" value="SECRETED PROTEIN"/>
    <property type="match status" value="1"/>
</dbReference>
<evidence type="ECO:0000313" key="2">
    <source>
        <dbReference type="EMBL" id="MPY35367.1"/>
    </source>
</evidence>
<evidence type="ECO:0000256" key="1">
    <source>
        <dbReference type="SAM" id="SignalP"/>
    </source>
</evidence>
<dbReference type="Proteomes" id="UP000325849">
    <property type="component" value="Unassembled WGS sequence"/>
</dbReference>
<name>A0A5N8VJH7_9ACTN</name>
<proteinExistence type="predicted"/>
<comment type="caution">
    <text evidence="2">The sequence shown here is derived from an EMBL/GenBank/DDBJ whole genome shotgun (WGS) entry which is preliminary data.</text>
</comment>
<dbReference type="PROSITE" id="PS51318">
    <property type="entry name" value="TAT"/>
    <property type="match status" value="1"/>
</dbReference>
<evidence type="ECO:0000313" key="3">
    <source>
        <dbReference type="Proteomes" id="UP000325849"/>
    </source>
</evidence>
<dbReference type="PANTHER" id="PTHR36848">
    <property type="entry name" value="DNA-BINDING PROTEIN (PUTATIVE SECRETED PROTEIN)-RELATED"/>
    <property type="match status" value="1"/>
</dbReference>
<keyword evidence="1" id="KW-0732">Signal</keyword>
<dbReference type="EMBL" id="VJZD01000155">
    <property type="protein sequence ID" value="MPY35367.1"/>
    <property type="molecule type" value="Genomic_DNA"/>
</dbReference>
<dbReference type="RefSeq" id="WP_152893095.1">
    <property type="nucleotide sequence ID" value="NZ_VJZD01000155.1"/>
</dbReference>
<organism evidence="2 3">
    <name type="scientific">Streptomyces adustus</name>
    <dbReference type="NCBI Taxonomy" id="1609272"/>
    <lineage>
        <taxon>Bacteria</taxon>
        <taxon>Bacillati</taxon>
        <taxon>Actinomycetota</taxon>
        <taxon>Actinomycetes</taxon>
        <taxon>Kitasatosporales</taxon>
        <taxon>Streptomycetaceae</taxon>
        <taxon>Streptomyces</taxon>
    </lineage>
</organism>
<protein>
    <submittedName>
        <fullName evidence="2">Alpha-L-rhamnosidase</fullName>
    </submittedName>
</protein>
<reference evidence="2 3" key="1">
    <citation type="submission" date="2019-07" db="EMBL/GenBank/DDBJ databases">
        <title>New species of Amycolatopsis and Streptomyces.</title>
        <authorList>
            <person name="Duangmal K."/>
            <person name="Teo W.F.A."/>
            <person name="Lipun K."/>
        </authorList>
    </citation>
    <scope>NUCLEOTIDE SEQUENCE [LARGE SCALE GENOMIC DNA]</scope>
    <source>
        <strain evidence="2 3">NBRC 109810</strain>
    </source>
</reference>
<dbReference type="Pfam" id="PF17132">
    <property type="entry name" value="Glyco_hydro_106"/>
    <property type="match status" value="2"/>
</dbReference>
<dbReference type="InterPro" id="IPR053161">
    <property type="entry name" value="Ulvan_degrading_GH"/>
</dbReference>
<dbReference type="InterPro" id="IPR006311">
    <property type="entry name" value="TAT_signal"/>
</dbReference>
<dbReference type="AlphaFoldDB" id="A0A5N8VJH7"/>
<gene>
    <name evidence="2" type="ORF">FNH09_30270</name>
</gene>
<sequence>MSSTSSDASRRAVLASGAALAAAAGTSFAFSGTASALPRESAGQAASGSVTGTFQAKTVHQRPMFRYWWPGGGVTPAEVTKEVEAMAAAGFGGFEIGDVRNSEMIPMPVQQYGWGTPAWKDGVTAALRTAARHGMQADLTIGPYWPAVVPGVLPDDDEAMKELTYGQTVVDGGTAYSAALPAPHAKPSGVAAGLPEVTVTDVLQAVHAARISGSGTASPLVLEESTVVDITSKVTKGTLNWTAPSGGQWAIVASYSRGTAMIEKQVYYQGYHYPFTDPQAYVVDHFGAKGGRAVTNWWDKKLLTAEMRGLLRRIGGNFFEDSLEFNVEVHWTPDMLKEFARRRGYSLKPYLFLVHGDAKAAYTFASGRTPERVRWDYHQTLSDLFVENHVTLLDDWARTLGMSFRNQAYGAPLDTAYSSANTGVPEGESLAFGSKPDSFRLVAAGRDLGRTGKVLSSEMGANVNGAYRLTLADLITTANSGYALGVNQVRIHGFPYASSPAGQWPGFYPWAPMGVPINFAEAWGPRQPQWQVVDGASGYMARVHTVLQAGTHRVDLAVYREEFDSADTVFDDGSLSGAGFSYQLLSWGLLGLPAAKVKRGRLAADGPAYKALIVPELSTILLDSAKRILALAKAGLPVVLLGELPTATTGLSDAAAHDKALVTVLKELKADPHVRVAAAVADVPAALRKLGVTASGVPSGISGLLHTRREDGGTTYYFLLNNSSAAVSGSVTLEAEGTPYRIDPWTGDVTPLGVYDDRAKGHVTVGLAAEAGEAVVIAVGKSRAFGCHHKGLHAVTASTEVRHTPSGLVARASTAGSHTATLSNGRKATAEIGSVPAALTLNGWKLKVEDWTPAHPGATGTAANATTRTIHDLTLDKPTTWQNLDGLSDVSGIGTYTTTFTIPSSWKSTAGATLDLGSLGAGSAKVALDGKELAPVNQLNPVIDLGALKPGSHTLVVTVATTLMNRLKQFRPDVYTAAKQDYGLLGTVTVTPYAEAALR</sequence>
<feature type="chain" id="PRO_5024832825" evidence="1">
    <location>
        <begin position="30"/>
        <end position="999"/>
    </location>
</feature>
<accession>A0A5N8VJH7</accession>
<keyword evidence="3" id="KW-1185">Reference proteome</keyword>
<feature type="signal peptide" evidence="1">
    <location>
        <begin position="1"/>
        <end position="29"/>
    </location>
</feature>
<dbReference type="OrthoDB" id="9761519at2"/>
<dbReference type="Gene3D" id="2.60.120.260">
    <property type="entry name" value="Galactose-binding domain-like"/>
    <property type="match status" value="1"/>
</dbReference>